<name>A0A8T0HUX5_CERPU</name>
<dbReference type="AlphaFoldDB" id="A0A8T0HUX5"/>
<accession>A0A8T0HUX5</accession>
<comment type="caution">
    <text evidence="2">The sequence shown here is derived from an EMBL/GenBank/DDBJ whole genome shotgun (WGS) entry which is preliminary data.</text>
</comment>
<sequence length="101" mass="10294">VGLCEYSLSSQTETYTSISRSDVEWGSSGGNVGLDSPTARSSLPSVLESVCTAVVSVFSFESFGVSHSSLSLPTATNLAPCGNPADASKDRGQLSTSSLGL</sequence>
<protein>
    <submittedName>
        <fullName evidence="2">Uncharacterized protein</fullName>
    </submittedName>
</protein>
<dbReference type="EMBL" id="CM026426">
    <property type="protein sequence ID" value="KAG0574268.1"/>
    <property type="molecule type" value="Genomic_DNA"/>
</dbReference>
<evidence type="ECO:0000313" key="3">
    <source>
        <dbReference type="Proteomes" id="UP000822688"/>
    </source>
</evidence>
<proteinExistence type="predicted"/>
<feature type="region of interest" description="Disordered" evidence="1">
    <location>
        <begin position="81"/>
        <end position="101"/>
    </location>
</feature>
<organism evidence="2 3">
    <name type="scientific">Ceratodon purpureus</name>
    <name type="common">Fire moss</name>
    <name type="synonym">Dicranum purpureum</name>
    <dbReference type="NCBI Taxonomy" id="3225"/>
    <lineage>
        <taxon>Eukaryota</taxon>
        <taxon>Viridiplantae</taxon>
        <taxon>Streptophyta</taxon>
        <taxon>Embryophyta</taxon>
        <taxon>Bryophyta</taxon>
        <taxon>Bryophytina</taxon>
        <taxon>Bryopsida</taxon>
        <taxon>Dicranidae</taxon>
        <taxon>Pseudoditrichales</taxon>
        <taxon>Ditrichaceae</taxon>
        <taxon>Ceratodon</taxon>
    </lineage>
</organism>
<reference evidence="2" key="1">
    <citation type="submission" date="2020-06" db="EMBL/GenBank/DDBJ databases">
        <title>WGS assembly of Ceratodon purpureus strain R40.</title>
        <authorList>
            <person name="Carey S.B."/>
            <person name="Jenkins J."/>
            <person name="Shu S."/>
            <person name="Lovell J.T."/>
            <person name="Sreedasyam A."/>
            <person name="Maumus F."/>
            <person name="Tiley G.P."/>
            <person name="Fernandez-Pozo N."/>
            <person name="Barry K."/>
            <person name="Chen C."/>
            <person name="Wang M."/>
            <person name="Lipzen A."/>
            <person name="Daum C."/>
            <person name="Saski C.A."/>
            <person name="Payton A.C."/>
            <person name="Mcbreen J.C."/>
            <person name="Conrad R.E."/>
            <person name="Kollar L.M."/>
            <person name="Olsson S."/>
            <person name="Huttunen S."/>
            <person name="Landis J.B."/>
            <person name="Wickett N.J."/>
            <person name="Johnson M.G."/>
            <person name="Rensing S.A."/>
            <person name="Grimwood J."/>
            <person name="Schmutz J."/>
            <person name="Mcdaniel S.F."/>
        </authorList>
    </citation>
    <scope>NUCLEOTIDE SEQUENCE</scope>
    <source>
        <strain evidence="2">R40</strain>
    </source>
</reference>
<keyword evidence="3" id="KW-1185">Reference proteome</keyword>
<evidence type="ECO:0000313" key="2">
    <source>
        <dbReference type="EMBL" id="KAG0574268.1"/>
    </source>
</evidence>
<feature type="non-terminal residue" evidence="2">
    <location>
        <position position="1"/>
    </location>
</feature>
<evidence type="ECO:0000256" key="1">
    <source>
        <dbReference type="SAM" id="MobiDB-lite"/>
    </source>
</evidence>
<gene>
    <name evidence="2" type="ORF">KC19_VG248900</name>
</gene>
<dbReference type="Proteomes" id="UP000822688">
    <property type="component" value="Chromosome V"/>
</dbReference>